<gene>
    <name evidence="3" type="primary">Mo01229</name>
    <name evidence="3" type="ORF">E5Q_01229</name>
</gene>
<dbReference type="InterPro" id="IPR037473">
    <property type="entry name" value="Lcp-like"/>
</dbReference>
<accession>G7DVG7</accession>
<dbReference type="OrthoDB" id="6361347at2759"/>
<keyword evidence="1" id="KW-0812">Transmembrane</keyword>
<dbReference type="Pfam" id="PF09995">
    <property type="entry name" value="MPAB_Lcp_cat"/>
    <property type="match status" value="1"/>
</dbReference>
<dbReference type="GO" id="GO:0016491">
    <property type="term" value="F:oxidoreductase activity"/>
    <property type="evidence" value="ECO:0007669"/>
    <property type="project" value="InterPro"/>
</dbReference>
<feature type="transmembrane region" description="Helical" evidence="1">
    <location>
        <begin position="490"/>
        <end position="513"/>
    </location>
</feature>
<evidence type="ECO:0000313" key="4">
    <source>
        <dbReference type="Proteomes" id="UP000009131"/>
    </source>
</evidence>
<name>G7DVG7_MIXOS</name>
<organism evidence="3 4">
    <name type="scientific">Mixia osmundae (strain CBS 9802 / IAM 14324 / JCM 22182 / KY 12970)</name>
    <dbReference type="NCBI Taxonomy" id="764103"/>
    <lineage>
        <taxon>Eukaryota</taxon>
        <taxon>Fungi</taxon>
        <taxon>Dikarya</taxon>
        <taxon>Basidiomycota</taxon>
        <taxon>Pucciniomycotina</taxon>
        <taxon>Mixiomycetes</taxon>
        <taxon>Mixiales</taxon>
        <taxon>Mixiaceae</taxon>
        <taxon>Mixia</taxon>
    </lineage>
</organism>
<dbReference type="Proteomes" id="UP000009131">
    <property type="component" value="Unassembled WGS sequence"/>
</dbReference>
<comment type="caution">
    <text evidence="3">The sequence shown here is derived from an EMBL/GenBank/DDBJ whole genome shotgun (WGS) entry which is preliminary data.</text>
</comment>
<dbReference type="EMBL" id="BABT02000041">
    <property type="protein sequence ID" value="GAA94577.1"/>
    <property type="molecule type" value="Genomic_DNA"/>
</dbReference>
<dbReference type="STRING" id="764103.G7DVG7"/>
<feature type="domain" description="ER-bound oxygenase mpaB/mpaB'/Rubber oxygenase catalytic" evidence="2">
    <location>
        <begin position="153"/>
        <end position="406"/>
    </location>
</feature>
<reference evidence="3 4" key="1">
    <citation type="journal article" date="2011" name="J. Gen. Appl. Microbiol.">
        <title>Draft genome sequencing of the enigmatic basidiomycete Mixia osmundae.</title>
        <authorList>
            <person name="Nishida H."/>
            <person name="Nagatsuka Y."/>
            <person name="Sugiyama J."/>
        </authorList>
    </citation>
    <scope>NUCLEOTIDE SEQUENCE [LARGE SCALE GENOMIC DNA]</scope>
    <source>
        <strain evidence="4">CBS 9802 / IAM 14324 / JCM 22182 / KY 12970</strain>
    </source>
</reference>
<evidence type="ECO:0000313" key="3">
    <source>
        <dbReference type="EMBL" id="GAA94577.1"/>
    </source>
</evidence>
<keyword evidence="1" id="KW-0472">Membrane</keyword>
<dbReference type="InParanoid" id="G7DVG7"/>
<reference evidence="3 4" key="2">
    <citation type="journal article" date="2012" name="Open Biol.">
        <title>Characteristics of nucleosomes and linker DNA regions on the genome of the basidiomycete Mixia osmundae revealed by mono- and dinucleosome mapping.</title>
        <authorList>
            <person name="Nishida H."/>
            <person name="Kondo S."/>
            <person name="Matsumoto T."/>
            <person name="Suzuki Y."/>
            <person name="Yoshikawa H."/>
            <person name="Taylor T.D."/>
            <person name="Sugiyama J."/>
        </authorList>
    </citation>
    <scope>NUCLEOTIDE SEQUENCE [LARGE SCALE GENOMIC DNA]</scope>
    <source>
        <strain evidence="4">CBS 9802 / IAM 14324 / JCM 22182 / KY 12970</strain>
    </source>
</reference>
<dbReference type="PANTHER" id="PTHR37539">
    <property type="entry name" value="SECRETED PROTEIN-RELATED"/>
    <property type="match status" value="1"/>
</dbReference>
<dbReference type="PANTHER" id="PTHR37539:SF1">
    <property type="entry name" value="ER-BOUND OXYGENASE MPAB_MPAB'_RUBBER OXYGENASE CATALYTIC DOMAIN-CONTAINING PROTEIN"/>
    <property type="match status" value="1"/>
</dbReference>
<keyword evidence="1" id="KW-1133">Transmembrane helix</keyword>
<evidence type="ECO:0000256" key="1">
    <source>
        <dbReference type="SAM" id="Phobius"/>
    </source>
</evidence>
<evidence type="ECO:0000259" key="2">
    <source>
        <dbReference type="Pfam" id="PF09995"/>
    </source>
</evidence>
<keyword evidence="4" id="KW-1185">Reference proteome</keyword>
<dbReference type="RefSeq" id="XP_014564932.1">
    <property type="nucleotide sequence ID" value="XM_014709446.1"/>
</dbReference>
<dbReference type="HOGENOM" id="CLU_021326_0_0_1"/>
<proteinExistence type="predicted"/>
<dbReference type="eggNOG" id="ENOG502S0FM">
    <property type="taxonomic scope" value="Eukaryota"/>
</dbReference>
<dbReference type="InterPro" id="IPR018713">
    <property type="entry name" value="MPAB/Lcp_cat_dom"/>
</dbReference>
<sequence>MSELFFVGDSIRHGETIDGRVLLSGKLNTEERRGKIATRFGYAASADGNEIVFPTLESWRRLSDDLADNVVRYLQLRPGRDGLKIIEEYLSNTPIEQRHPDVTAFWAAVAREPPQDISALPEHQKHIDADYRPSLDASRQPEPTLSAGQAVFWRYSAPLFSSFLHFSLAAGFSSDRLVGVLQQTGYLTHHNRDACFRRLLETTQFILDAMLDMRPASSDGTFPGGQGWRSSVKVRLLHAQVRVKILSGLGKATTYDREADGIPINQEDLCATLGSFAIAPLWVCRKHGMSLTPAEELAYLAAWRHIGFYLGIDQDKLSRHFSSLNSAEKAFASMSFHLFTEPAASRSLETNSTYKILSAVSNRAPDYKPVEYNCEISRTQIGHELADTLGLPRGDWKCKLAARYDRFSMRIFIQFGRYWRPGWDAERVSLFRLVIQCIVAWQLGSRRTHFAMRDPSNYEKELTDTDGSEPTEVVLGAEAGRSIKSRFKWLVAEMAGVFVGIGLLGGFTCYRLYTFATL</sequence>
<protein>
    <recommendedName>
        <fullName evidence="2">ER-bound oxygenase mpaB/mpaB'/Rubber oxygenase catalytic domain-containing protein</fullName>
    </recommendedName>
</protein>
<dbReference type="AlphaFoldDB" id="G7DVG7"/>